<accession>A0AAV4IKS5</accession>
<keyword evidence="2 5" id="KW-0812">Transmembrane</keyword>
<proteinExistence type="predicted"/>
<evidence type="ECO:0000256" key="4">
    <source>
        <dbReference type="ARBA" id="ARBA00023136"/>
    </source>
</evidence>
<protein>
    <submittedName>
        <fullName evidence="7">Orexin receptor type 2</fullName>
    </submittedName>
</protein>
<evidence type="ECO:0000256" key="5">
    <source>
        <dbReference type="SAM" id="Phobius"/>
    </source>
</evidence>
<evidence type="ECO:0000313" key="7">
    <source>
        <dbReference type="EMBL" id="GFS10480.1"/>
    </source>
</evidence>
<evidence type="ECO:0000313" key="8">
    <source>
        <dbReference type="Proteomes" id="UP000762676"/>
    </source>
</evidence>
<dbReference type="InterPro" id="IPR000276">
    <property type="entry name" value="GPCR_Rhodpsn"/>
</dbReference>
<name>A0AAV4IKS5_9GAST</name>
<dbReference type="AlphaFoldDB" id="A0AAV4IKS5"/>
<feature type="transmembrane region" description="Helical" evidence="5">
    <location>
        <begin position="33"/>
        <end position="58"/>
    </location>
</feature>
<comment type="caution">
    <text evidence="7">The sequence shown here is derived from an EMBL/GenBank/DDBJ whole genome shotgun (WGS) entry which is preliminary data.</text>
</comment>
<evidence type="ECO:0000259" key="6">
    <source>
        <dbReference type="PROSITE" id="PS50262"/>
    </source>
</evidence>
<evidence type="ECO:0000256" key="1">
    <source>
        <dbReference type="ARBA" id="ARBA00004370"/>
    </source>
</evidence>
<sequence>MNLLELNHTDNTSLADLLALYDSYNGATYVNNVVLMIVYVPVFLVAVLGNVLVLLVIFGDVKAVKNSANYFLVNLALADLLGKIVNLSNHYRCCCVNLTLEDMLGRIVNLLSLLPVNLWTYLKRINWVR</sequence>
<comment type="subcellular location">
    <subcellularLocation>
        <location evidence="1">Membrane</location>
    </subcellularLocation>
</comment>
<evidence type="ECO:0000256" key="2">
    <source>
        <dbReference type="ARBA" id="ARBA00022692"/>
    </source>
</evidence>
<dbReference type="SUPFAM" id="SSF81321">
    <property type="entry name" value="Family A G protein-coupled receptor-like"/>
    <property type="match status" value="1"/>
</dbReference>
<reference evidence="7 8" key="1">
    <citation type="journal article" date="2021" name="Elife">
        <title>Chloroplast acquisition without the gene transfer in kleptoplastic sea slugs, Plakobranchus ocellatus.</title>
        <authorList>
            <person name="Maeda T."/>
            <person name="Takahashi S."/>
            <person name="Yoshida T."/>
            <person name="Shimamura S."/>
            <person name="Takaki Y."/>
            <person name="Nagai Y."/>
            <person name="Toyoda A."/>
            <person name="Suzuki Y."/>
            <person name="Arimoto A."/>
            <person name="Ishii H."/>
            <person name="Satoh N."/>
            <person name="Nishiyama T."/>
            <person name="Hasebe M."/>
            <person name="Maruyama T."/>
            <person name="Minagawa J."/>
            <person name="Obokata J."/>
            <person name="Shigenobu S."/>
        </authorList>
    </citation>
    <scope>NUCLEOTIDE SEQUENCE [LARGE SCALE GENOMIC DNA]</scope>
</reference>
<keyword evidence="8" id="KW-1185">Reference proteome</keyword>
<dbReference type="Proteomes" id="UP000762676">
    <property type="component" value="Unassembled WGS sequence"/>
</dbReference>
<gene>
    <name evidence="7" type="ORF">ElyMa_006648000</name>
</gene>
<keyword evidence="7" id="KW-0675">Receptor</keyword>
<organism evidence="7 8">
    <name type="scientific">Elysia marginata</name>
    <dbReference type="NCBI Taxonomy" id="1093978"/>
    <lineage>
        <taxon>Eukaryota</taxon>
        <taxon>Metazoa</taxon>
        <taxon>Spiralia</taxon>
        <taxon>Lophotrochozoa</taxon>
        <taxon>Mollusca</taxon>
        <taxon>Gastropoda</taxon>
        <taxon>Heterobranchia</taxon>
        <taxon>Euthyneura</taxon>
        <taxon>Panpulmonata</taxon>
        <taxon>Sacoglossa</taxon>
        <taxon>Placobranchoidea</taxon>
        <taxon>Plakobranchidae</taxon>
        <taxon>Elysia</taxon>
    </lineage>
</organism>
<dbReference type="Gene3D" id="1.20.1070.10">
    <property type="entry name" value="Rhodopsin 7-helix transmembrane proteins"/>
    <property type="match status" value="1"/>
</dbReference>
<feature type="domain" description="G-protein coupled receptors family 1 profile" evidence="6">
    <location>
        <begin position="49"/>
        <end position="81"/>
    </location>
</feature>
<dbReference type="PROSITE" id="PS50262">
    <property type="entry name" value="G_PROTEIN_RECEP_F1_2"/>
    <property type="match status" value="1"/>
</dbReference>
<evidence type="ECO:0000256" key="3">
    <source>
        <dbReference type="ARBA" id="ARBA00022989"/>
    </source>
</evidence>
<dbReference type="GO" id="GO:0004930">
    <property type="term" value="F:G protein-coupled receptor activity"/>
    <property type="evidence" value="ECO:0007669"/>
    <property type="project" value="InterPro"/>
</dbReference>
<dbReference type="EMBL" id="BMAT01013331">
    <property type="protein sequence ID" value="GFS10480.1"/>
    <property type="molecule type" value="Genomic_DNA"/>
</dbReference>
<keyword evidence="3 5" id="KW-1133">Transmembrane helix</keyword>
<keyword evidence="4 5" id="KW-0472">Membrane</keyword>
<dbReference type="GO" id="GO:0016020">
    <property type="term" value="C:membrane"/>
    <property type="evidence" value="ECO:0007669"/>
    <property type="project" value="UniProtKB-SubCell"/>
</dbReference>
<dbReference type="PRINTS" id="PR00237">
    <property type="entry name" value="GPCRRHODOPSN"/>
</dbReference>
<dbReference type="InterPro" id="IPR017452">
    <property type="entry name" value="GPCR_Rhodpsn_7TM"/>
</dbReference>